<evidence type="ECO:0000313" key="2">
    <source>
        <dbReference type="Proteomes" id="UP000027135"/>
    </source>
</evidence>
<evidence type="ECO:0000313" key="1">
    <source>
        <dbReference type="EMBL" id="KDR21894.1"/>
    </source>
</evidence>
<proteinExistence type="predicted"/>
<dbReference type="InParanoid" id="A0A067RQ70"/>
<sequence>MIKLQQRHQHLPGGEEVDVVLLRIIAYVSPKRWYLPASPHRVTTQQPRITLT</sequence>
<name>A0A067RQ70_ZOONE</name>
<dbReference type="Proteomes" id="UP000027135">
    <property type="component" value="Unassembled WGS sequence"/>
</dbReference>
<keyword evidence="2" id="KW-1185">Reference proteome</keyword>
<accession>A0A067RQ70</accession>
<dbReference type="EMBL" id="KK852530">
    <property type="protein sequence ID" value="KDR21894.1"/>
    <property type="molecule type" value="Genomic_DNA"/>
</dbReference>
<protein>
    <submittedName>
        <fullName evidence="1">Uncharacterized protein</fullName>
    </submittedName>
</protein>
<dbReference type="AlphaFoldDB" id="A0A067RQ70"/>
<organism evidence="1 2">
    <name type="scientific">Zootermopsis nevadensis</name>
    <name type="common">Dampwood termite</name>
    <dbReference type="NCBI Taxonomy" id="136037"/>
    <lineage>
        <taxon>Eukaryota</taxon>
        <taxon>Metazoa</taxon>
        <taxon>Ecdysozoa</taxon>
        <taxon>Arthropoda</taxon>
        <taxon>Hexapoda</taxon>
        <taxon>Insecta</taxon>
        <taxon>Pterygota</taxon>
        <taxon>Neoptera</taxon>
        <taxon>Polyneoptera</taxon>
        <taxon>Dictyoptera</taxon>
        <taxon>Blattodea</taxon>
        <taxon>Blattoidea</taxon>
        <taxon>Termitoidae</taxon>
        <taxon>Termopsidae</taxon>
        <taxon>Zootermopsis</taxon>
    </lineage>
</organism>
<reference evidence="1 2" key="1">
    <citation type="journal article" date="2014" name="Nat. Commun.">
        <title>Molecular traces of alternative social organization in a termite genome.</title>
        <authorList>
            <person name="Terrapon N."/>
            <person name="Li C."/>
            <person name="Robertson H.M."/>
            <person name="Ji L."/>
            <person name="Meng X."/>
            <person name="Booth W."/>
            <person name="Chen Z."/>
            <person name="Childers C.P."/>
            <person name="Glastad K.M."/>
            <person name="Gokhale K."/>
            <person name="Gowin J."/>
            <person name="Gronenberg W."/>
            <person name="Hermansen R.A."/>
            <person name="Hu H."/>
            <person name="Hunt B.G."/>
            <person name="Huylmans A.K."/>
            <person name="Khalil S.M."/>
            <person name="Mitchell R.D."/>
            <person name="Munoz-Torres M.C."/>
            <person name="Mustard J.A."/>
            <person name="Pan H."/>
            <person name="Reese J.T."/>
            <person name="Scharf M.E."/>
            <person name="Sun F."/>
            <person name="Vogel H."/>
            <person name="Xiao J."/>
            <person name="Yang W."/>
            <person name="Yang Z."/>
            <person name="Yang Z."/>
            <person name="Zhou J."/>
            <person name="Zhu J."/>
            <person name="Brent C.S."/>
            <person name="Elsik C.G."/>
            <person name="Goodisman M.A."/>
            <person name="Liberles D.A."/>
            <person name="Roe R.M."/>
            <person name="Vargo E.L."/>
            <person name="Vilcinskas A."/>
            <person name="Wang J."/>
            <person name="Bornberg-Bauer E."/>
            <person name="Korb J."/>
            <person name="Zhang G."/>
            <person name="Liebig J."/>
        </authorList>
    </citation>
    <scope>NUCLEOTIDE SEQUENCE [LARGE SCALE GENOMIC DNA]</scope>
    <source>
        <tissue evidence="1">Whole organism</tissue>
    </source>
</reference>
<gene>
    <name evidence="1" type="ORF">L798_00438</name>
</gene>